<dbReference type="Gene3D" id="3.10.450.60">
    <property type="match status" value="1"/>
</dbReference>
<dbReference type="Gene3D" id="1.20.245.10">
    <property type="entry name" value="Lipoxygenase-1, Domain 5"/>
    <property type="match status" value="1"/>
</dbReference>
<dbReference type="Pfam" id="PF01477">
    <property type="entry name" value="PLAT"/>
    <property type="match status" value="1"/>
</dbReference>
<dbReference type="PANTHER" id="PTHR11771">
    <property type="entry name" value="LIPOXYGENASE"/>
    <property type="match status" value="1"/>
</dbReference>
<keyword evidence="4" id="KW-0963">Cytoplasm</keyword>
<keyword evidence="11 15" id="KW-0408">Iron</keyword>
<proteinExistence type="inferred from homology"/>
<dbReference type="EC" id="1.13.11.-" evidence="16"/>
<keyword evidence="9 15" id="KW-0223">Dioxygenase</keyword>
<dbReference type="Gene3D" id="4.10.375.10">
    <property type="entry name" value="Lipoxygenase-1, Domain 2"/>
    <property type="match status" value="1"/>
</dbReference>
<gene>
    <name evidence="19" type="ORF">Ahy_A10g051084</name>
</gene>
<comment type="caution">
    <text evidence="14">Lacks conserved residue(s) required for the propagation of feature annotation.</text>
</comment>
<dbReference type="PROSITE" id="PS00081">
    <property type="entry name" value="LIPOXYGENASE_2"/>
    <property type="match status" value="1"/>
</dbReference>
<evidence type="ECO:0000313" key="20">
    <source>
        <dbReference type="Proteomes" id="UP000289738"/>
    </source>
</evidence>
<evidence type="ECO:0000256" key="2">
    <source>
        <dbReference type="ARBA" id="ARBA00004496"/>
    </source>
</evidence>
<comment type="function">
    <text evidence="16">Plant lipoxygenase may be involved in a number of diverse aspects of plant physiology including growth and development, pest resistance, and senescence or responses to wounding.</text>
</comment>
<keyword evidence="8" id="KW-0276">Fatty acid metabolism</keyword>
<comment type="cofactor">
    <cofactor evidence="1 15">
        <name>Fe cation</name>
        <dbReference type="ChEBI" id="CHEBI:24875"/>
    </cofactor>
</comment>
<dbReference type="InterPro" id="IPR001246">
    <property type="entry name" value="LipOase_plant"/>
</dbReference>
<evidence type="ECO:0000256" key="3">
    <source>
        <dbReference type="ARBA" id="ARBA00009419"/>
    </source>
</evidence>
<dbReference type="SMART" id="SM00308">
    <property type="entry name" value="LH2"/>
    <property type="match status" value="1"/>
</dbReference>
<dbReference type="InterPro" id="IPR036392">
    <property type="entry name" value="PLAT/LH2_dom_sf"/>
</dbReference>
<dbReference type="PRINTS" id="PR00468">
    <property type="entry name" value="PLTLPOXGNASE"/>
</dbReference>
<dbReference type="InterPro" id="IPR020834">
    <property type="entry name" value="LipOase_CS"/>
</dbReference>
<keyword evidence="10 15" id="KW-0560">Oxidoreductase</keyword>
<dbReference type="Pfam" id="PF00305">
    <property type="entry name" value="Lipoxygenase"/>
    <property type="match status" value="1"/>
</dbReference>
<dbReference type="Gene3D" id="4.10.372.10">
    <property type="entry name" value="Lipoxygenase-1, Domain 3"/>
    <property type="match status" value="1"/>
</dbReference>
<dbReference type="SUPFAM" id="SSF48484">
    <property type="entry name" value="Lipoxigenase"/>
    <property type="match status" value="1"/>
</dbReference>
<comment type="similarity">
    <text evidence="3 15">Belongs to the lipoxygenase family.</text>
</comment>
<dbReference type="GO" id="GO:0031408">
    <property type="term" value="P:oxylipin biosynthetic process"/>
    <property type="evidence" value="ECO:0007669"/>
    <property type="project" value="UniProtKB-UniRule"/>
</dbReference>
<evidence type="ECO:0000256" key="6">
    <source>
        <dbReference type="ARBA" id="ARBA00022723"/>
    </source>
</evidence>
<name>A0A445BBH6_ARAHY</name>
<evidence type="ECO:0000256" key="16">
    <source>
        <dbReference type="RuleBase" id="RU003975"/>
    </source>
</evidence>
<evidence type="ECO:0000256" key="9">
    <source>
        <dbReference type="ARBA" id="ARBA00022964"/>
    </source>
</evidence>
<evidence type="ECO:0000256" key="13">
    <source>
        <dbReference type="ARBA" id="ARBA00023160"/>
    </source>
</evidence>
<evidence type="ECO:0000256" key="12">
    <source>
        <dbReference type="ARBA" id="ARBA00023098"/>
    </source>
</evidence>
<dbReference type="Gene3D" id="2.60.60.20">
    <property type="entry name" value="PLAT/LH2 domain"/>
    <property type="match status" value="1"/>
</dbReference>
<evidence type="ECO:0000313" key="19">
    <source>
        <dbReference type="EMBL" id="RYR36019.1"/>
    </source>
</evidence>
<evidence type="ECO:0000256" key="4">
    <source>
        <dbReference type="ARBA" id="ARBA00022490"/>
    </source>
</evidence>
<dbReference type="EMBL" id="SDMP01000010">
    <property type="protein sequence ID" value="RYR36019.1"/>
    <property type="molecule type" value="Genomic_DNA"/>
</dbReference>
<dbReference type="PROSITE" id="PS50095">
    <property type="entry name" value="PLAT"/>
    <property type="match status" value="1"/>
</dbReference>
<dbReference type="InterPro" id="IPR036226">
    <property type="entry name" value="LipOase_C_sf"/>
</dbReference>
<dbReference type="UniPathway" id="UPA00382"/>
<organism evidence="19 20">
    <name type="scientific">Arachis hypogaea</name>
    <name type="common">Peanut</name>
    <dbReference type="NCBI Taxonomy" id="3818"/>
    <lineage>
        <taxon>Eukaryota</taxon>
        <taxon>Viridiplantae</taxon>
        <taxon>Streptophyta</taxon>
        <taxon>Embryophyta</taxon>
        <taxon>Tracheophyta</taxon>
        <taxon>Spermatophyta</taxon>
        <taxon>Magnoliopsida</taxon>
        <taxon>eudicotyledons</taxon>
        <taxon>Gunneridae</taxon>
        <taxon>Pentapetalae</taxon>
        <taxon>rosids</taxon>
        <taxon>fabids</taxon>
        <taxon>Fabales</taxon>
        <taxon>Fabaceae</taxon>
        <taxon>Papilionoideae</taxon>
        <taxon>50 kb inversion clade</taxon>
        <taxon>dalbergioids sensu lato</taxon>
        <taxon>Dalbergieae</taxon>
        <taxon>Pterocarpus clade</taxon>
        <taxon>Arachis</taxon>
    </lineage>
</organism>
<comment type="pathway">
    <text evidence="16">Lipid metabolism; oxylipin biosynthesis.</text>
</comment>
<keyword evidence="6 15" id="KW-0479">Metal-binding</keyword>
<dbReference type="PROSITE" id="PS00711">
    <property type="entry name" value="LIPOXYGENASE_1"/>
    <property type="match status" value="1"/>
</dbReference>
<dbReference type="PRINTS" id="PR00087">
    <property type="entry name" value="LIPOXYGENASE"/>
</dbReference>
<evidence type="ECO:0000256" key="5">
    <source>
        <dbReference type="ARBA" id="ARBA00022516"/>
    </source>
</evidence>
<keyword evidence="13 16" id="KW-0275">Fatty acid biosynthesis</keyword>
<comment type="subcellular location">
    <subcellularLocation>
        <location evidence="2">Cytoplasm</location>
    </subcellularLocation>
</comment>
<dbReference type="InterPro" id="IPR013819">
    <property type="entry name" value="LipOase_C"/>
</dbReference>
<dbReference type="FunFam" id="3.10.450.60:FF:000002">
    <property type="entry name" value="Lipoxygenase"/>
    <property type="match status" value="1"/>
</dbReference>
<protein>
    <recommendedName>
        <fullName evidence="16">Lipoxygenase</fullName>
        <ecNumber evidence="16">1.13.11.-</ecNumber>
    </recommendedName>
</protein>
<dbReference type="GO" id="GO:0005506">
    <property type="term" value="F:iron ion binding"/>
    <property type="evidence" value="ECO:0007669"/>
    <property type="project" value="UniProtKB-ARBA"/>
</dbReference>
<dbReference type="PROSITE" id="PS51393">
    <property type="entry name" value="LIPOXYGENASE_3"/>
    <property type="match status" value="1"/>
</dbReference>
<evidence type="ECO:0000256" key="8">
    <source>
        <dbReference type="ARBA" id="ARBA00022832"/>
    </source>
</evidence>
<dbReference type="AlphaFoldDB" id="A0A445BBH6"/>
<dbReference type="Proteomes" id="UP000289738">
    <property type="component" value="Chromosome A10"/>
</dbReference>
<evidence type="ECO:0000256" key="7">
    <source>
        <dbReference type="ARBA" id="ARBA00022767"/>
    </source>
</evidence>
<dbReference type="InterPro" id="IPR020833">
    <property type="entry name" value="LipOase_Fe_BS"/>
</dbReference>
<feature type="domain" description="PLAT" evidence="17">
    <location>
        <begin position="80"/>
        <end position="216"/>
    </location>
</feature>
<keyword evidence="7 16" id="KW-0925">Oxylipin biosynthesis</keyword>
<dbReference type="GO" id="GO:0016702">
    <property type="term" value="F:oxidoreductase activity, acting on single donors with incorporation of molecular oxygen, incorporation of two atoms of oxygen"/>
    <property type="evidence" value="ECO:0007669"/>
    <property type="project" value="InterPro"/>
</dbReference>
<evidence type="ECO:0000259" key="18">
    <source>
        <dbReference type="PROSITE" id="PS51393"/>
    </source>
</evidence>
<dbReference type="STRING" id="3818.A0A445BBH6"/>
<keyword evidence="12" id="KW-0443">Lipid metabolism</keyword>
<dbReference type="SUPFAM" id="SSF49723">
    <property type="entry name" value="Lipase/lipooxygenase domain (PLAT/LH2 domain)"/>
    <property type="match status" value="1"/>
</dbReference>
<dbReference type="InterPro" id="IPR027433">
    <property type="entry name" value="Lipoxygenase_dom_3"/>
</dbReference>
<dbReference type="InterPro" id="IPR001024">
    <property type="entry name" value="PLAT/LH2_dom"/>
</dbReference>
<dbReference type="FunFam" id="1.20.245.10:FF:000002">
    <property type="entry name" value="Lipoxygenase"/>
    <property type="match status" value="1"/>
</dbReference>
<evidence type="ECO:0000259" key="17">
    <source>
        <dbReference type="PROSITE" id="PS50095"/>
    </source>
</evidence>
<dbReference type="GO" id="GO:0005737">
    <property type="term" value="C:cytoplasm"/>
    <property type="evidence" value="ECO:0007669"/>
    <property type="project" value="UniProtKB-SubCell"/>
</dbReference>
<accession>A0A445BBH6</accession>
<evidence type="ECO:0000256" key="15">
    <source>
        <dbReference type="RuleBase" id="RU003974"/>
    </source>
</evidence>
<dbReference type="GO" id="GO:0006633">
    <property type="term" value="P:fatty acid biosynthetic process"/>
    <property type="evidence" value="ECO:0007669"/>
    <property type="project" value="UniProtKB-KW"/>
</dbReference>
<dbReference type="GO" id="GO:0034440">
    <property type="term" value="P:lipid oxidation"/>
    <property type="evidence" value="ECO:0007669"/>
    <property type="project" value="InterPro"/>
</dbReference>
<keyword evidence="5 16" id="KW-0444">Lipid biosynthesis</keyword>
<sequence>MTMVKEILGQSVVAEAFCFEVSRRCYTHQNNKKHKISMFPSFSCSSILLPIMKRRTTVDDLNSSSNNKSLHDGGGVTLTISASVTIKNSKEFMAMMLHYFDSFSHNTNGDRGIVMQLVSTQIDPTTMEGKLSKRAVLDWTRELLFNGGGDSERSTHKVDFEIDSNFGFPGAITITNKYNKEIFLETISIEGGFVEFSCSSWVQPEKVNPDKRIFFTNKACLPCDTAEGVKELRKEELRQKRGDGNGMRKVMSDRVYDYDVYNDLGNPDKGIQHVRPILGTEHYPNPRRCRTGRPPVITDEKYESCVNAFMETYVPRDEVFEGVRKEALDVERVKGITRNLIPFIRTHITKCGVFKELSEIKNIYKRKHQVDAMNHTNEENGTLSIDVNKLFQDSFEEYFKFSTPYIISGNGCCIRDEELGRQALAGVNPLSIKRLQTFPPVSDLDPSMYGPQESALKEEHIISHLDGMSVQQAIEEKKLFILDYHDAYMPFLKGINAQEDRKAYATRTILYLTRMGTLKPIAIELSLPEGEHQQQQSKQVLTPPLDATSYWLWQLAKAHVCSNDAGVHQLVHHWLRTHACMEPFIIAAHRQMSVTHPIFKLLKPHMKCTLQINALAREALINGGGIIESDFSSGRYSTEIVSAAYKDWWRFDMEALPADLIRRGLAEPDRTQPHGIKLTIEDYPYANDGLLIWFALERMVRTYVNYYYHNGLMVRSDNELQGWYNEAINVGHGDHAHATWWPTLATPRDLISVLTTLIWIASVQHSAVNFGQYPLGGYVPMRPPLVKKLLPKEGDPEYKEFLEDPEGFLCSSLPDMFQTTKFLAVLNILSQHPEDEEYIGQRRDLSDWIGDPKIIEAFYDFSIELKRIEKEIEKRNKDHNLRNRCGAGIPPYELLIASSGPGVTCRGVPNSIINEEENPRKGQDNVTDGLPEPIPGEILHLALEVDPPYGHEHVQDHATFGEERLKVTVFDEGNHEEEEPYGNEKQSRERIGGLDEELIVRRRAEELRRGLHAVPEGVYFLHVEHHQCTAGYGDQRMKDADHEERRRRSHRFEGGAAAIAVYQVVVDLDFDMAGSAKP</sequence>
<evidence type="ECO:0000256" key="1">
    <source>
        <dbReference type="ARBA" id="ARBA00001962"/>
    </source>
</evidence>
<comment type="caution">
    <text evidence="19">The sequence shown here is derived from an EMBL/GenBank/DDBJ whole genome shotgun (WGS) entry which is preliminary data.</text>
</comment>
<feature type="domain" description="Lipoxygenase" evidence="18">
    <location>
        <begin position="219"/>
        <end position="914"/>
    </location>
</feature>
<keyword evidence="20" id="KW-1185">Reference proteome</keyword>
<reference evidence="19 20" key="1">
    <citation type="submission" date="2019-01" db="EMBL/GenBank/DDBJ databases">
        <title>Sequencing of cultivated peanut Arachis hypogaea provides insights into genome evolution and oil improvement.</title>
        <authorList>
            <person name="Chen X."/>
        </authorList>
    </citation>
    <scope>NUCLEOTIDE SEQUENCE [LARGE SCALE GENOMIC DNA]</scope>
    <source>
        <strain evidence="20">cv. Fuhuasheng</strain>
        <tissue evidence="19">Leaves</tissue>
    </source>
</reference>
<evidence type="ECO:0000256" key="10">
    <source>
        <dbReference type="ARBA" id="ARBA00023002"/>
    </source>
</evidence>
<evidence type="ECO:0000256" key="11">
    <source>
        <dbReference type="ARBA" id="ARBA00023004"/>
    </source>
</evidence>
<dbReference type="InterPro" id="IPR000907">
    <property type="entry name" value="LipOase"/>
</dbReference>
<evidence type="ECO:0000256" key="14">
    <source>
        <dbReference type="PROSITE-ProRule" id="PRU00152"/>
    </source>
</evidence>